<evidence type="ECO:0000256" key="9">
    <source>
        <dbReference type="ARBA" id="ARBA00035241"/>
    </source>
</evidence>
<name>B5Y933_COPPD</name>
<dbReference type="PANTHER" id="PTHR36427">
    <property type="entry name" value="54S RIBOSOMAL PROTEIN L1, MITOCHONDRIAL"/>
    <property type="match status" value="1"/>
</dbReference>
<dbReference type="InterPro" id="IPR023674">
    <property type="entry name" value="Ribosomal_uL1-like"/>
</dbReference>
<evidence type="ECO:0000256" key="10">
    <source>
        <dbReference type="HAMAP-Rule" id="MF_01318"/>
    </source>
</evidence>
<evidence type="ECO:0000256" key="4">
    <source>
        <dbReference type="ARBA" id="ARBA00022730"/>
    </source>
</evidence>
<evidence type="ECO:0000256" key="11">
    <source>
        <dbReference type="RuleBase" id="RU000659"/>
    </source>
</evidence>
<keyword evidence="5 10" id="KW-0810">Translation regulation</keyword>
<evidence type="ECO:0000313" key="13">
    <source>
        <dbReference type="Proteomes" id="UP000001732"/>
    </source>
</evidence>
<evidence type="ECO:0000313" key="12">
    <source>
        <dbReference type="EMBL" id="ACI17310.1"/>
    </source>
</evidence>
<dbReference type="EMBL" id="CP001145">
    <property type="protein sequence ID" value="ACI17310.1"/>
    <property type="molecule type" value="Genomic_DNA"/>
</dbReference>
<comment type="function">
    <text evidence="10">Protein L1 is also a translational repressor protein, it controls the translation of the L11 operon by binding to its mRNA.</text>
</comment>
<keyword evidence="8 10" id="KW-0687">Ribonucleoprotein</keyword>
<proteinExistence type="inferred from homology"/>
<keyword evidence="2 10" id="KW-0678">Repressor</keyword>
<dbReference type="GO" id="GO:0006412">
    <property type="term" value="P:translation"/>
    <property type="evidence" value="ECO:0007669"/>
    <property type="project" value="UniProtKB-UniRule"/>
</dbReference>
<keyword evidence="4 10" id="KW-0699">rRNA-binding</keyword>
<dbReference type="InterPro" id="IPR023673">
    <property type="entry name" value="Ribosomal_uL1_CS"/>
</dbReference>
<keyword evidence="6 10" id="KW-0694">RNA-binding</keyword>
<dbReference type="AlphaFoldDB" id="B5Y933"/>
<dbReference type="Proteomes" id="UP000001732">
    <property type="component" value="Chromosome"/>
</dbReference>
<dbReference type="RefSeq" id="WP_012543962.1">
    <property type="nucleotide sequence ID" value="NC_011295.1"/>
</dbReference>
<comment type="function">
    <text evidence="10">Binds directly to 23S rRNA. The L1 stalk is quite mobile in the ribosome, and is involved in E site tRNA release.</text>
</comment>
<dbReference type="KEGG" id="cpo:COPRO5265_0951"/>
<dbReference type="eggNOG" id="COG0081">
    <property type="taxonomic scope" value="Bacteria"/>
</dbReference>
<dbReference type="InterPro" id="IPR028364">
    <property type="entry name" value="Ribosomal_uL1/biogenesis"/>
</dbReference>
<evidence type="ECO:0000256" key="7">
    <source>
        <dbReference type="ARBA" id="ARBA00022980"/>
    </source>
</evidence>
<reference evidence="13" key="1">
    <citation type="submission" date="2008-08" db="EMBL/GenBank/DDBJ databases">
        <title>The complete genome sequence of Coprothermobacter proteolyticus strain ATCC 5245 / DSM 5265 / BT.</title>
        <authorList>
            <person name="Dodson R.J."/>
            <person name="Durkin A.S."/>
            <person name="Wu M."/>
            <person name="Eisen J."/>
            <person name="Sutton G."/>
        </authorList>
    </citation>
    <scope>NUCLEOTIDE SEQUENCE [LARGE SCALE GENOMIC DNA]</scope>
    <source>
        <strain evidence="13">ATCC 35245 / DSM 5265 / OCM 4 / BT</strain>
    </source>
</reference>
<evidence type="ECO:0000256" key="1">
    <source>
        <dbReference type="ARBA" id="ARBA00010531"/>
    </source>
</evidence>
<keyword evidence="3 10" id="KW-0820">tRNA-binding</keyword>
<evidence type="ECO:0000256" key="6">
    <source>
        <dbReference type="ARBA" id="ARBA00022884"/>
    </source>
</evidence>
<dbReference type="GO" id="GO:0003735">
    <property type="term" value="F:structural constituent of ribosome"/>
    <property type="evidence" value="ECO:0007669"/>
    <property type="project" value="InterPro"/>
</dbReference>
<evidence type="ECO:0000256" key="3">
    <source>
        <dbReference type="ARBA" id="ARBA00022555"/>
    </source>
</evidence>
<dbReference type="PANTHER" id="PTHR36427:SF3">
    <property type="entry name" value="LARGE RIBOSOMAL SUBUNIT PROTEIN UL1M"/>
    <property type="match status" value="1"/>
</dbReference>
<comment type="subunit">
    <text evidence="10">Part of the 50S ribosomal subunit.</text>
</comment>
<reference evidence="12 13" key="2">
    <citation type="journal article" date="2014" name="Genome Announc.">
        <title>Complete Genome Sequence of Coprothermobacter proteolyticus DSM 5265.</title>
        <authorList>
            <person name="Alexiev A."/>
            <person name="Coil D.A."/>
            <person name="Badger J.H."/>
            <person name="Enticknap J."/>
            <person name="Ward N."/>
            <person name="Robb F.T."/>
            <person name="Eisen J.A."/>
        </authorList>
    </citation>
    <scope>NUCLEOTIDE SEQUENCE [LARGE SCALE GENOMIC DNA]</scope>
    <source>
        <strain evidence="13">ATCC 35245 / DSM 5265 / OCM 4 / BT</strain>
    </source>
</reference>
<dbReference type="InterPro" id="IPR002143">
    <property type="entry name" value="Ribosomal_uL1"/>
</dbReference>
<dbReference type="SUPFAM" id="SSF56808">
    <property type="entry name" value="Ribosomal protein L1"/>
    <property type="match status" value="1"/>
</dbReference>
<dbReference type="GO" id="GO:0006417">
    <property type="term" value="P:regulation of translation"/>
    <property type="evidence" value="ECO:0007669"/>
    <property type="project" value="UniProtKB-KW"/>
</dbReference>
<dbReference type="InterPro" id="IPR005878">
    <property type="entry name" value="Ribosom_uL1_bac-type"/>
</dbReference>
<dbReference type="Gene3D" id="3.40.50.790">
    <property type="match status" value="1"/>
</dbReference>
<dbReference type="STRING" id="309798.COPRO5265_0951"/>
<evidence type="ECO:0000256" key="2">
    <source>
        <dbReference type="ARBA" id="ARBA00022491"/>
    </source>
</evidence>
<dbReference type="Gene3D" id="3.30.190.20">
    <property type="match status" value="1"/>
</dbReference>
<accession>B5Y933</accession>
<evidence type="ECO:0000256" key="8">
    <source>
        <dbReference type="ARBA" id="ARBA00023274"/>
    </source>
</evidence>
<protein>
    <recommendedName>
        <fullName evidence="9 10">Large ribosomal subunit protein uL1</fullName>
    </recommendedName>
</protein>
<dbReference type="HOGENOM" id="CLU_062853_0_0_9"/>
<dbReference type="HAMAP" id="MF_01318_B">
    <property type="entry name" value="Ribosomal_uL1_B"/>
    <property type="match status" value="1"/>
</dbReference>
<comment type="similarity">
    <text evidence="1 10 11">Belongs to the universal ribosomal protein uL1 family.</text>
</comment>
<dbReference type="InterPro" id="IPR016095">
    <property type="entry name" value="Ribosomal_uL1_3-a/b-sand"/>
</dbReference>
<gene>
    <name evidence="10 12" type="primary">rplA</name>
    <name evidence="12" type="ordered locus">COPRO5265_0951</name>
</gene>
<dbReference type="GO" id="GO:0000049">
    <property type="term" value="F:tRNA binding"/>
    <property type="evidence" value="ECO:0007669"/>
    <property type="project" value="UniProtKB-KW"/>
</dbReference>
<dbReference type="CDD" id="cd00403">
    <property type="entry name" value="Ribosomal_L1"/>
    <property type="match status" value="1"/>
</dbReference>
<dbReference type="OrthoDB" id="9803740at2"/>
<dbReference type="Pfam" id="PF00687">
    <property type="entry name" value="Ribosomal_L1"/>
    <property type="match status" value="1"/>
</dbReference>
<dbReference type="NCBIfam" id="TIGR01169">
    <property type="entry name" value="rplA_bact"/>
    <property type="match status" value="1"/>
</dbReference>
<keyword evidence="7 10" id="KW-0689">Ribosomal protein</keyword>
<dbReference type="PROSITE" id="PS01199">
    <property type="entry name" value="RIBOSOMAL_L1"/>
    <property type="match status" value="1"/>
</dbReference>
<dbReference type="GO" id="GO:0015934">
    <property type="term" value="C:large ribosomal subunit"/>
    <property type="evidence" value="ECO:0007669"/>
    <property type="project" value="InterPro"/>
</dbReference>
<dbReference type="FunFam" id="3.40.50.790:FF:000001">
    <property type="entry name" value="50S ribosomal protein L1"/>
    <property type="match status" value="1"/>
</dbReference>
<keyword evidence="13" id="KW-1185">Reference proteome</keyword>
<sequence length="235" mass="25622">MSKRYAQLTQQFDLTKVYTPSEAIELVKKMASAKFDETVEAHYRLGINPKYPDQNVRFTVILPHGTGKPVRVLVLAKGEKATEAANAGADYVGADDLVEKIQQGWLDFDVVIATPDMMGAVGRLGKILGPRGLMPNPKAGTVTMDIEKTVKEFKAGKVEVRNDKTGNLHVPIGKASFDNEKLLDNFYAVTAAIIHAKPATAKGTYVKTISLCSTMGPAVKVDTRLAIEESLKKQF</sequence>
<evidence type="ECO:0000256" key="5">
    <source>
        <dbReference type="ARBA" id="ARBA00022845"/>
    </source>
</evidence>
<dbReference type="PIRSF" id="PIRSF002155">
    <property type="entry name" value="Ribosomal_L1"/>
    <property type="match status" value="1"/>
</dbReference>
<dbReference type="GO" id="GO:0019843">
    <property type="term" value="F:rRNA binding"/>
    <property type="evidence" value="ECO:0007669"/>
    <property type="project" value="UniProtKB-UniRule"/>
</dbReference>
<organism evidence="12 13">
    <name type="scientific">Coprothermobacter proteolyticus (strain ATCC 35245 / DSM 5265 / OCM 4 / BT)</name>
    <dbReference type="NCBI Taxonomy" id="309798"/>
    <lineage>
        <taxon>Bacteria</taxon>
        <taxon>Pseudomonadati</taxon>
        <taxon>Coprothermobacterota</taxon>
        <taxon>Coprothermobacteria</taxon>
        <taxon>Coprothermobacterales</taxon>
        <taxon>Coprothermobacteraceae</taxon>
        <taxon>Coprothermobacter</taxon>
    </lineage>
</organism>